<reference evidence="3 4" key="1">
    <citation type="submission" date="2019-06" db="EMBL/GenBank/DDBJ databases">
        <title>Sequencing the genomes of 1000 actinobacteria strains.</title>
        <authorList>
            <person name="Klenk H.-P."/>
        </authorList>
    </citation>
    <scope>NUCLEOTIDE SEQUENCE [LARGE SCALE GENOMIC DNA]</scope>
    <source>
        <strain evidence="3 4">DSM 21947</strain>
    </source>
</reference>
<name>A0A8H2PTG8_9MICO</name>
<evidence type="ECO:0000313" key="3">
    <source>
        <dbReference type="EMBL" id="TQO19266.1"/>
    </source>
</evidence>
<keyword evidence="2" id="KW-0812">Transmembrane</keyword>
<evidence type="ECO:0000313" key="4">
    <source>
        <dbReference type="Proteomes" id="UP000316560"/>
    </source>
</evidence>
<feature type="region of interest" description="Disordered" evidence="1">
    <location>
        <begin position="1"/>
        <end position="29"/>
    </location>
</feature>
<feature type="transmembrane region" description="Helical" evidence="2">
    <location>
        <begin position="53"/>
        <end position="72"/>
    </location>
</feature>
<keyword evidence="2" id="KW-1133">Transmembrane helix</keyword>
<dbReference type="AlphaFoldDB" id="A0A8H2PTG8"/>
<protein>
    <submittedName>
        <fullName evidence="3">Uncharacterized protein DUF4307</fullName>
    </submittedName>
</protein>
<comment type="caution">
    <text evidence="3">The sequence shown here is derived from an EMBL/GenBank/DDBJ whole genome shotgun (WGS) entry which is preliminary data.</text>
</comment>
<proteinExistence type="predicted"/>
<dbReference type="Pfam" id="PF14155">
    <property type="entry name" value="DUF4307"/>
    <property type="match status" value="1"/>
</dbReference>
<accession>A0A8H2PTG8</accession>
<dbReference type="Proteomes" id="UP000316560">
    <property type="component" value="Unassembled WGS sequence"/>
</dbReference>
<evidence type="ECO:0000256" key="2">
    <source>
        <dbReference type="SAM" id="Phobius"/>
    </source>
</evidence>
<organism evidence="3 4">
    <name type="scientific">Rhodoglobus vestalii</name>
    <dbReference type="NCBI Taxonomy" id="193384"/>
    <lineage>
        <taxon>Bacteria</taxon>
        <taxon>Bacillati</taxon>
        <taxon>Actinomycetota</taxon>
        <taxon>Actinomycetes</taxon>
        <taxon>Micrococcales</taxon>
        <taxon>Microbacteriaceae</taxon>
        <taxon>Rhodoglobus</taxon>
    </lineage>
</organism>
<sequence>MPEVSSSNTGSIDDNDSGNSARSVDTITTPAGANADLDARYGRSPRAKRNNRAIIVTVALGFVAVFTAWLVWGGLLEAPAQFEARDTGFELIDESTVTVRWQFNVPENTDARCAVQALNSTFAIVGWKVVDVPASDQRNRALSETIRTTEQAVSGLIYRCWLT</sequence>
<dbReference type="RefSeq" id="WP_246078067.1">
    <property type="nucleotide sequence ID" value="NZ_VFRA01000001.1"/>
</dbReference>
<keyword evidence="4" id="KW-1185">Reference proteome</keyword>
<gene>
    <name evidence="3" type="ORF">FB472_0806</name>
</gene>
<evidence type="ECO:0000256" key="1">
    <source>
        <dbReference type="SAM" id="MobiDB-lite"/>
    </source>
</evidence>
<keyword evidence="2" id="KW-0472">Membrane</keyword>
<dbReference type="EMBL" id="VFRA01000001">
    <property type="protein sequence ID" value="TQO19266.1"/>
    <property type="molecule type" value="Genomic_DNA"/>
</dbReference>
<dbReference type="InterPro" id="IPR025443">
    <property type="entry name" value="DUF4307"/>
</dbReference>